<organism evidence="2 3">
    <name type="scientific">Entamoeba invadens IP1</name>
    <dbReference type="NCBI Taxonomy" id="370355"/>
    <lineage>
        <taxon>Eukaryota</taxon>
        <taxon>Amoebozoa</taxon>
        <taxon>Evosea</taxon>
        <taxon>Archamoebae</taxon>
        <taxon>Mastigamoebida</taxon>
        <taxon>Entamoebidae</taxon>
        <taxon>Entamoeba</taxon>
    </lineage>
</organism>
<keyword evidence="1" id="KW-0812">Transmembrane</keyword>
<dbReference type="RefSeq" id="XP_004183977.1">
    <property type="nucleotide sequence ID" value="XM_004183929.1"/>
</dbReference>
<gene>
    <name evidence="2" type="ORF">EIN_172760</name>
</gene>
<keyword evidence="3" id="KW-1185">Reference proteome</keyword>
<evidence type="ECO:0000313" key="3">
    <source>
        <dbReference type="Proteomes" id="UP000014680"/>
    </source>
</evidence>
<dbReference type="EMBL" id="KB207112">
    <property type="protein sequence ID" value="ELP84631.1"/>
    <property type="molecule type" value="Genomic_DNA"/>
</dbReference>
<sequence>MSSKITLNGAPLTPEMIQEHIQNTSAPPSNRQSGSSGDWANSTDSLLAQNSSGEETLSKPVDIFQEYLDNLNVSYEKFENYENLETNEIMMEIHVTKWDKCFMITFFIVGIFFPPLLLVGLIAKRKYKNSQKLGSIYQTTLYLLYLYMLLFASAAVVAIIFGFMQI</sequence>
<dbReference type="OMA" id="SEPPDIF"/>
<keyword evidence="1" id="KW-1133">Transmembrane helix</keyword>
<protein>
    <submittedName>
        <fullName evidence="2">Uncharacterized protein</fullName>
    </submittedName>
</protein>
<evidence type="ECO:0000256" key="1">
    <source>
        <dbReference type="SAM" id="Phobius"/>
    </source>
</evidence>
<dbReference type="VEuPathDB" id="AmoebaDB:EIN_172760"/>
<dbReference type="AlphaFoldDB" id="A0A0A1TVZ8"/>
<name>A0A0A1TVZ8_ENTIV</name>
<evidence type="ECO:0000313" key="2">
    <source>
        <dbReference type="EMBL" id="ELP84631.1"/>
    </source>
</evidence>
<feature type="transmembrane region" description="Helical" evidence="1">
    <location>
        <begin position="142"/>
        <end position="164"/>
    </location>
</feature>
<reference evidence="2 3" key="1">
    <citation type="submission" date="2012-10" db="EMBL/GenBank/DDBJ databases">
        <authorList>
            <person name="Zafar N."/>
            <person name="Inman J."/>
            <person name="Hall N."/>
            <person name="Lorenzi H."/>
            <person name="Caler E."/>
        </authorList>
    </citation>
    <scope>NUCLEOTIDE SEQUENCE [LARGE SCALE GENOMIC DNA]</scope>
    <source>
        <strain evidence="2 3">IP1</strain>
    </source>
</reference>
<dbReference type="GeneID" id="14883714"/>
<accession>A0A0A1TVZ8</accession>
<dbReference type="KEGG" id="eiv:EIN_172760"/>
<keyword evidence="1" id="KW-0472">Membrane</keyword>
<dbReference type="OrthoDB" id="31688at2759"/>
<feature type="transmembrane region" description="Helical" evidence="1">
    <location>
        <begin position="101"/>
        <end position="122"/>
    </location>
</feature>
<proteinExistence type="predicted"/>
<dbReference type="Proteomes" id="UP000014680">
    <property type="component" value="Unassembled WGS sequence"/>
</dbReference>